<dbReference type="EMBL" id="JZEX01000056">
    <property type="protein sequence ID" value="KKB12912.1"/>
    <property type="molecule type" value="Genomic_DNA"/>
</dbReference>
<feature type="chain" id="PRO_5002487203" evidence="2">
    <location>
        <begin position="21"/>
        <end position="61"/>
    </location>
</feature>
<feature type="signal peptide" evidence="2">
    <location>
        <begin position="1"/>
        <end position="20"/>
    </location>
</feature>
<keyword evidence="1" id="KW-0472">Membrane</keyword>
<evidence type="ECO:0000313" key="3">
    <source>
        <dbReference type="EMBL" id="KKB12912.1"/>
    </source>
</evidence>
<feature type="transmembrane region" description="Helical" evidence="1">
    <location>
        <begin position="30"/>
        <end position="50"/>
    </location>
</feature>
<comment type="caution">
    <text evidence="3">The sequence shown here is derived from an EMBL/GenBank/DDBJ whole genome shotgun (WGS) entry which is preliminary data.</text>
</comment>
<accession>A0A0F5FXJ5</accession>
<dbReference type="RefSeq" id="WP_046107499.1">
    <property type="nucleotide sequence ID" value="NZ_JZEX01000056.1"/>
</dbReference>
<keyword evidence="4" id="KW-1185">Reference proteome</keyword>
<dbReference type="AlphaFoldDB" id="A0A0F5FXJ5"/>
<sequence>MKLVFPAVLFTAALVAPAHAYLDPGTGSMILQAIVGAVAVAGATLSVYWGKVKSLFSRKKQ</sequence>
<dbReference type="Proteomes" id="UP000033632">
    <property type="component" value="Unassembled WGS sequence"/>
</dbReference>
<dbReference type="PATRIC" id="fig|443610.3.peg.3486"/>
<keyword evidence="1" id="KW-1133">Transmembrane helix</keyword>
<dbReference type="OrthoDB" id="7411034at2"/>
<keyword evidence="1" id="KW-0812">Transmembrane</keyword>
<protein>
    <submittedName>
        <fullName evidence="3">Uncharacterized protein</fullName>
    </submittedName>
</protein>
<keyword evidence="2" id="KW-0732">Signal</keyword>
<organism evidence="3 4">
    <name type="scientific">Devosia geojensis</name>
    <dbReference type="NCBI Taxonomy" id="443610"/>
    <lineage>
        <taxon>Bacteria</taxon>
        <taxon>Pseudomonadati</taxon>
        <taxon>Pseudomonadota</taxon>
        <taxon>Alphaproteobacteria</taxon>
        <taxon>Hyphomicrobiales</taxon>
        <taxon>Devosiaceae</taxon>
        <taxon>Devosia</taxon>
    </lineage>
</organism>
<gene>
    <name evidence="3" type="ORF">VE25_04985</name>
</gene>
<evidence type="ECO:0000256" key="1">
    <source>
        <dbReference type="SAM" id="Phobius"/>
    </source>
</evidence>
<dbReference type="STRING" id="443610.VE25_04985"/>
<name>A0A0F5FXJ5_9HYPH</name>
<proteinExistence type="predicted"/>
<reference evidence="3 4" key="1">
    <citation type="submission" date="2015-03" db="EMBL/GenBank/DDBJ databases">
        <authorList>
            <person name="Hassan Y.I."/>
            <person name="Lepp D."/>
            <person name="Li X.-Z."/>
            <person name="Zhou T."/>
        </authorList>
    </citation>
    <scope>NUCLEOTIDE SEQUENCE [LARGE SCALE GENOMIC DNA]</scope>
    <source>
        <strain evidence="3 4">BD-c194</strain>
    </source>
</reference>
<evidence type="ECO:0000313" key="4">
    <source>
        <dbReference type="Proteomes" id="UP000033632"/>
    </source>
</evidence>
<evidence type="ECO:0000256" key="2">
    <source>
        <dbReference type="SAM" id="SignalP"/>
    </source>
</evidence>